<dbReference type="Proteomes" id="UP000183954">
    <property type="component" value="Unassembled WGS sequence"/>
</dbReference>
<dbReference type="OrthoDB" id="5419998at2"/>
<accession>A0A1M6GNM6</accession>
<protein>
    <submittedName>
        <fullName evidence="1">Pyrrolysyl-tRNA synthetase, N-terminal region</fullName>
    </submittedName>
</protein>
<keyword evidence="1" id="KW-0436">Ligase</keyword>
<dbReference type="EMBL" id="FQXJ01000038">
    <property type="protein sequence ID" value="SHJ11585.1"/>
    <property type="molecule type" value="Genomic_DNA"/>
</dbReference>
<gene>
    <name evidence="1" type="ORF">SAMN02746098_05191</name>
</gene>
<dbReference type="AlphaFoldDB" id="A0A1M6GNM6"/>
<name>A0A1M6GNM6_9FIRM</name>
<dbReference type="InterPro" id="IPR023878">
    <property type="entry name" value="Pyrrolysyl-tRNA_ligase_N"/>
</dbReference>
<sequence length="109" mass="13008">MDQKIKETKKQKVVRYIYKNQRLFQLINKVKLWPSRSGTLHGVKSLESRGKTMVVTTHCGESFVAWDSKNSRSARWLRNRWCKNPCKKCKIPEWKLMKYSQTVFTDARK</sequence>
<evidence type="ECO:0000313" key="2">
    <source>
        <dbReference type="Proteomes" id="UP000183954"/>
    </source>
</evidence>
<dbReference type="RefSeq" id="WP_073033390.1">
    <property type="nucleotide sequence ID" value="NZ_FQXJ01000038.1"/>
</dbReference>
<evidence type="ECO:0000313" key="1">
    <source>
        <dbReference type="EMBL" id="SHJ11585.1"/>
    </source>
</evidence>
<keyword evidence="2" id="KW-1185">Reference proteome</keyword>
<keyword evidence="1" id="KW-0030">Aminoacyl-tRNA synthetase</keyword>
<dbReference type="NCBIfam" id="TIGR03912">
    <property type="entry name" value="PylS_Nterm"/>
    <property type="match status" value="1"/>
</dbReference>
<proteinExistence type="predicted"/>
<dbReference type="STRING" id="1121420.SAMN02746098_05191"/>
<reference evidence="2" key="1">
    <citation type="submission" date="2016-11" db="EMBL/GenBank/DDBJ databases">
        <authorList>
            <person name="Varghese N."/>
            <person name="Submissions S."/>
        </authorList>
    </citation>
    <scope>NUCLEOTIDE SEQUENCE [LARGE SCALE GENOMIC DNA]</scope>
    <source>
        <strain evidence="2">DSM 15449</strain>
    </source>
</reference>
<dbReference type="GO" id="GO:0004812">
    <property type="term" value="F:aminoacyl-tRNA ligase activity"/>
    <property type="evidence" value="ECO:0007669"/>
    <property type="project" value="UniProtKB-KW"/>
</dbReference>
<organism evidence="1 2">
    <name type="scientific">Desulfosporosinus lacus DSM 15449</name>
    <dbReference type="NCBI Taxonomy" id="1121420"/>
    <lineage>
        <taxon>Bacteria</taxon>
        <taxon>Bacillati</taxon>
        <taxon>Bacillota</taxon>
        <taxon>Clostridia</taxon>
        <taxon>Eubacteriales</taxon>
        <taxon>Desulfitobacteriaceae</taxon>
        <taxon>Desulfosporosinus</taxon>
    </lineage>
</organism>